<evidence type="ECO:0000259" key="1">
    <source>
        <dbReference type="PROSITE" id="PS50280"/>
    </source>
</evidence>
<dbReference type="Gene3D" id="2.170.270.10">
    <property type="entry name" value="SET domain"/>
    <property type="match status" value="2"/>
</dbReference>
<name>A0ABD3N606_9STRA</name>
<sequence>MYFFWLLRSIRPEDACLHDMTPRTILILNLLTATAAASATDDDCELYLAPSHLKDAASHGFGLGIFAGRPIHAGELLVKLNEVLIPLYDSSTLDATHPPLREYLWPTLGTLPELAVHTNDRLKSFWFGGGISSMAPCTSVNFNVQNNAAGELAGQPRWNLKEDEVVPSREDPRAGSYSYRHNVTYIAVRDVARGEELVVDCFDDNFDGLSLIDAKRRNAYTRDDDGYMCLDNVRSGESQVPGAGRGLLAARSVSKGEIIVSSPVVPIHRRDLQGDGAGKTLSGINNYQLMLNFVFGHEDSDLLLLPYGPFVNFINHPATGKKPNAMIKWHSAGDRETDVSRRMQFHHEELFQQYAKAVAVTHGKGLVIDVLALEPIEEGDEIYIDYGEAWTKAWNDHVKRWQAPSGASHYRTADQWYNDKLLNANPNIVRTVDEEKKDPYPENLQTMCYYDSDANVVSVDEENHIIYTYWDDDSWPHECLRPCKILERYPDPEDETEMMYTAEMLHFEGESEFWFCAIREGRHISRGVRYDGILILDKPYTHDVFLEQAFRHEIGVPRDFYPKTWLRSKVRSRKEDESVVRSEDVGDEFRRKKIGEFLTKKQVMMQENVKSSRADL</sequence>
<evidence type="ECO:0000313" key="3">
    <source>
        <dbReference type="Proteomes" id="UP001530315"/>
    </source>
</evidence>
<reference evidence="2 3" key="1">
    <citation type="submission" date="2024-10" db="EMBL/GenBank/DDBJ databases">
        <title>Updated reference genomes for cyclostephanoid diatoms.</title>
        <authorList>
            <person name="Roberts W.R."/>
            <person name="Alverson A.J."/>
        </authorList>
    </citation>
    <scope>NUCLEOTIDE SEQUENCE [LARGE SCALE GENOMIC DNA]</scope>
    <source>
        <strain evidence="2 3">AJA276-08</strain>
    </source>
</reference>
<accession>A0ABD3N606</accession>
<dbReference type="PROSITE" id="PS50280">
    <property type="entry name" value="SET"/>
    <property type="match status" value="1"/>
</dbReference>
<keyword evidence="3" id="KW-1185">Reference proteome</keyword>
<dbReference type="EMBL" id="JALLAZ020001601">
    <property type="protein sequence ID" value="KAL3771466.1"/>
    <property type="molecule type" value="Genomic_DNA"/>
</dbReference>
<feature type="domain" description="SET" evidence="1">
    <location>
        <begin position="231"/>
        <end position="387"/>
    </location>
</feature>
<dbReference type="InterPro" id="IPR001214">
    <property type="entry name" value="SET_dom"/>
</dbReference>
<protein>
    <recommendedName>
        <fullName evidence="1">SET domain-containing protein</fullName>
    </recommendedName>
</protein>
<gene>
    <name evidence="2" type="ORF">ACHAW5_006149</name>
</gene>
<comment type="caution">
    <text evidence="2">The sequence shown here is derived from an EMBL/GenBank/DDBJ whole genome shotgun (WGS) entry which is preliminary data.</text>
</comment>
<dbReference type="Proteomes" id="UP001530315">
    <property type="component" value="Unassembled WGS sequence"/>
</dbReference>
<dbReference type="AlphaFoldDB" id="A0ABD3N606"/>
<organism evidence="2 3">
    <name type="scientific">Stephanodiscus triporus</name>
    <dbReference type="NCBI Taxonomy" id="2934178"/>
    <lineage>
        <taxon>Eukaryota</taxon>
        <taxon>Sar</taxon>
        <taxon>Stramenopiles</taxon>
        <taxon>Ochrophyta</taxon>
        <taxon>Bacillariophyta</taxon>
        <taxon>Coscinodiscophyceae</taxon>
        <taxon>Thalassiosirophycidae</taxon>
        <taxon>Stephanodiscales</taxon>
        <taxon>Stephanodiscaceae</taxon>
        <taxon>Stephanodiscus</taxon>
    </lineage>
</organism>
<dbReference type="SUPFAM" id="SSF82199">
    <property type="entry name" value="SET domain"/>
    <property type="match status" value="2"/>
</dbReference>
<dbReference type="InterPro" id="IPR046341">
    <property type="entry name" value="SET_dom_sf"/>
</dbReference>
<evidence type="ECO:0000313" key="2">
    <source>
        <dbReference type="EMBL" id="KAL3771466.1"/>
    </source>
</evidence>
<proteinExistence type="predicted"/>
<dbReference type="Pfam" id="PF00856">
    <property type="entry name" value="SET"/>
    <property type="match status" value="1"/>
</dbReference>